<dbReference type="GO" id="GO:0032993">
    <property type="term" value="C:protein-DNA complex"/>
    <property type="evidence" value="ECO:0007669"/>
    <property type="project" value="TreeGrafter"/>
</dbReference>
<feature type="domain" description="Response regulatory" evidence="8">
    <location>
        <begin position="12"/>
        <end position="127"/>
    </location>
</feature>
<keyword evidence="11" id="KW-1185">Reference proteome</keyword>
<dbReference type="SMART" id="SM00862">
    <property type="entry name" value="Trans_reg_C"/>
    <property type="match status" value="1"/>
</dbReference>
<organism evidence="10 11">
    <name type="scientific">Noviluteimonas gilva</name>
    <dbReference type="NCBI Taxonomy" id="2682097"/>
    <lineage>
        <taxon>Bacteria</taxon>
        <taxon>Pseudomonadati</taxon>
        <taxon>Pseudomonadota</taxon>
        <taxon>Gammaproteobacteria</taxon>
        <taxon>Lysobacterales</taxon>
        <taxon>Lysobacteraceae</taxon>
        <taxon>Noviluteimonas</taxon>
    </lineage>
</organism>
<dbReference type="Proteomes" id="UP000479692">
    <property type="component" value="Unassembled WGS sequence"/>
</dbReference>
<feature type="domain" description="OmpR/PhoB-type" evidence="9">
    <location>
        <begin position="134"/>
        <end position="233"/>
    </location>
</feature>
<sequence>MYAPDVAYGDLRVALVEDDERLRDEVLVPRMRGYGFAMIPMGTAAELHASLLDSPPHIVVLDVGLPDADGFQLARALRDSWPTMGLVMLTGRSDTGDRIRGLIEGADAYLSKPVDLALLAATLHSVARRVQPARPTPRVRTWRLDAEGWCLLTPSDASIALSKTERRLLRPLMTRPGRMMTREAIINELAPDAHDFDPHRLDSLVHRLRRKVRNASGEEFPLICVHGEGYVVG</sequence>
<evidence type="ECO:0000256" key="5">
    <source>
        <dbReference type="ARBA" id="ARBA00023163"/>
    </source>
</evidence>
<dbReference type="SMART" id="SM00448">
    <property type="entry name" value="REC"/>
    <property type="match status" value="1"/>
</dbReference>
<evidence type="ECO:0000256" key="6">
    <source>
        <dbReference type="PROSITE-ProRule" id="PRU00169"/>
    </source>
</evidence>
<dbReference type="SUPFAM" id="SSF52172">
    <property type="entry name" value="CheY-like"/>
    <property type="match status" value="1"/>
</dbReference>
<name>A0A7C9M4T9_9GAMM</name>
<dbReference type="RefSeq" id="WP_156642803.1">
    <property type="nucleotide sequence ID" value="NZ_WOXT01000004.1"/>
</dbReference>
<dbReference type="PROSITE" id="PS50110">
    <property type="entry name" value="RESPONSE_REGULATORY"/>
    <property type="match status" value="1"/>
</dbReference>
<dbReference type="PROSITE" id="PS51755">
    <property type="entry name" value="OMPR_PHOB"/>
    <property type="match status" value="1"/>
</dbReference>
<keyword evidence="4 7" id="KW-0238">DNA-binding</keyword>
<dbReference type="AlphaFoldDB" id="A0A7C9M4T9"/>
<dbReference type="Gene3D" id="3.40.50.2300">
    <property type="match status" value="1"/>
</dbReference>
<protein>
    <submittedName>
        <fullName evidence="10">Response regulator</fullName>
    </submittedName>
</protein>
<dbReference type="GO" id="GO:0000976">
    <property type="term" value="F:transcription cis-regulatory region binding"/>
    <property type="evidence" value="ECO:0007669"/>
    <property type="project" value="TreeGrafter"/>
</dbReference>
<evidence type="ECO:0000256" key="7">
    <source>
        <dbReference type="PROSITE-ProRule" id="PRU01091"/>
    </source>
</evidence>
<dbReference type="EMBL" id="WOXT01000004">
    <property type="protein sequence ID" value="MUV15266.1"/>
    <property type="molecule type" value="Genomic_DNA"/>
</dbReference>
<dbReference type="InterPro" id="IPR001789">
    <property type="entry name" value="Sig_transdc_resp-reg_receiver"/>
</dbReference>
<evidence type="ECO:0000259" key="8">
    <source>
        <dbReference type="PROSITE" id="PS50110"/>
    </source>
</evidence>
<proteinExistence type="predicted"/>
<reference evidence="10 11" key="1">
    <citation type="submission" date="2019-12" db="EMBL/GenBank/DDBJ databases">
        <authorList>
            <person name="Xu J."/>
        </authorList>
    </citation>
    <scope>NUCLEOTIDE SEQUENCE [LARGE SCALE GENOMIC DNA]</scope>
    <source>
        <strain evidence="10 11">HX-5-24</strain>
    </source>
</reference>
<dbReference type="InterPro" id="IPR011006">
    <property type="entry name" value="CheY-like_superfamily"/>
</dbReference>
<keyword evidence="3" id="KW-0805">Transcription regulation</keyword>
<feature type="modified residue" description="4-aspartylphosphate" evidence="6">
    <location>
        <position position="62"/>
    </location>
</feature>
<dbReference type="GO" id="GO:0005829">
    <property type="term" value="C:cytosol"/>
    <property type="evidence" value="ECO:0007669"/>
    <property type="project" value="TreeGrafter"/>
</dbReference>
<keyword evidence="2" id="KW-0902">Two-component regulatory system</keyword>
<feature type="DNA-binding region" description="OmpR/PhoB-type" evidence="7">
    <location>
        <begin position="134"/>
        <end position="233"/>
    </location>
</feature>
<dbReference type="Pfam" id="PF00486">
    <property type="entry name" value="Trans_reg_C"/>
    <property type="match status" value="1"/>
</dbReference>
<dbReference type="Gene3D" id="1.10.10.10">
    <property type="entry name" value="Winged helix-like DNA-binding domain superfamily/Winged helix DNA-binding domain"/>
    <property type="match status" value="1"/>
</dbReference>
<keyword evidence="5" id="KW-0804">Transcription</keyword>
<keyword evidence="1 6" id="KW-0597">Phosphoprotein</keyword>
<dbReference type="InterPro" id="IPR036388">
    <property type="entry name" value="WH-like_DNA-bd_sf"/>
</dbReference>
<dbReference type="GO" id="GO:0000156">
    <property type="term" value="F:phosphorelay response regulator activity"/>
    <property type="evidence" value="ECO:0007669"/>
    <property type="project" value="TreeGrafter"/>
</dbReference>
<evidence type="ECO:0000256" key="3">
    <source>
        <dbReference type="ARBA" id="ARBA00023015"/>
    </source>
</evidence>
<evidence type="ECO:0000313" key="11">
    <source>
        <dbReference type="Proteomes" id="UP000479692"/>
    </source>
</evidence>
<dbReference type="PANTHER" id="PTHR48111">
    <property type="entry name" value="REGULATOR OF RPOS"/>
    <property type="match status" value="1"/>
</dbReference>
<dbReference type="InterPro" id="IPR001867">
    <property type="entry name" value="OmpR/PhoB-type_DNA-bd"/>
</dbReference>
<dbReference type="Pfam" id="PF00072">
    <property type="entry name" value="Response_reg"/>
    <property type="match status" value="1"/>
</dbReference>
<gene>
    <name evidence="10" type="ORF">GN331_13755</name>
</gene>
<evidence type="ECO:0000256" key="2">
    <source>
        <dbReference type="ARBA" id="ARBA00023012"/>
    </source>
</evidence>
<dbReference type="GO" id="GO:0006355">
    <property type="term" value="P:regulation of DNA-templated transcription"/>
    <property type="evidence" value="ECO:0007669"/>
    <property type="project" value="InterPro"/>
</dbReference>
<evidence type="ECO:0000256" key="1">
    <source>
        <dbReference type="ARBA" id="ARBA00022553"/>
    </source>
</evidence>
<dbReference type="PANTHER" id="PTHR48111:SF1">
    <property type="entry name" value="TWO-COMPONENT RESPONSE REGULATOR ORR33"/>
    <property type="match status" value="1"/>
</dbReference>
<comment type="caution">
    <text evidence="10">The sequence shown here is derived from an EMBL/GenBank/DDBJ whole genome shotgun (WGS) entry which is preliminary data.</text>
</comment>
<evidence type="ECO:0000256" key="4">
    <source>
        <dbReference type="ARBA" id="ARBA00023125"/>
    </source>
</evidence>
<dbReference type="CDD" id="cd00383">
    <property type="entry name" value="trans_reg_C"/>
    <property type="match status" value="1"/>
</dbReference>
<accession>A0A7C9M4T9</accession>
<dbReference type="InterPro" id="IPR039420">
    <property type="entry name" value="WalR-like"/>
</dbReference>
<evidence type="ECO:0000259" key="9">
    <source>
        <dbReference type="PROSITE" id="PS51755"/>
    </source>
</evidence>
<evidence type="ECO:0000313" key="10">
    <source>
        <dbReference type="EMBL" id="MUV15266.1"/>
    </source>
</evidence>